<dbReference type="Pfam" id="PF04715">
    <property type="entry name" value="Anth_synt_I_N"/>
    <property type="match status" value="1"/>
</dbReference>
<feature type="domain" description="Anthranilate synthase component I N-terminal" evidence="4">
    <location>
        <begin position="36"/>
        <end position="172"/>
    </location>
</feature>
<dbReference type="InterPro" id="IPR019999">
    <property type="entry name" value="Anth_synth_I-like"/>
</dbReference>
<evidence type="ECO:0000259" key="4">
    <source>
        <dbReference type="Pfam" id="PF04715"/>
    </source>
</evidence>
<proteinExistence type="predicted"/>
<reference evidence="5 6" key="1">
    <citation type="submission" date="2014-12" db="EMBL/GenBank/DDBJ databases">
        <title>Genome sequencing of Alteromonas marina AD001.</title>
        <authorList>
            <person name="Adrian T.G.S."/>
            <person name="Chan K.G."/>
        </authorList>
    </citation>
    <scope>NUCLEOTIDE SEQUENCE [LARGE SCALE GENOMIC DNA]</scope>
    <source>
        <strain evidence="5 6">AD001</strain>
    </source>
</reference>
<gene>
    <name evidence="5" type="ORF">RJ41_10410</name>
</gene>
<dbReference type="PRINTS" id="PR00095">
    <property type="entry name" value="ANTSNTHASEI"/>
</dbReference>
<dbReference type="SUPFAM" id="SSF56322">
    <property type="entry name" value="ADC synthase"/>
    <property type="match status" value="1"/>
</dbReference>
<accession>A0A0B3YEN2</accession>
<feature type="domain" description="Chorismate-utilising enzyme C-terminal" evidence="3">
    <location>
        <begin position="213"/>
        <end position="466"/>
    </location>
</feature>
<comment type="caution">
    <text evidence="5">The sequence shown here is derived from an EMBL/GenBank/DDBJ whole genome shotgun (WGS) entry which is preliminary data.</text>
</comment>
<dbReference type="GO" id="GO:0009396">
    <property type="term" value="P:folic acid-containing compound biosynthetic process"/>
    <property type="evidence" value="ECO:0007669"/>
    <property type="project" value="InterPro"/>
</dbReference>
<dbReference type="InterPro" id="IPR006805">
    <property type="entry name" value="Anth_synth_I_N"/>
</dbReference>
<name>A0A0B3YEN2_9ALTE</name>
<dbReference type="InterPro" id="IPR015890">
    <property type="entry name" value="Chorismate_C"/>
</dbReference>
<organism evidence="5 6">
    <name type="scientific">Alteromonas marina</name>
    <dbReference type="NCBI Taxonomy" id="203795"/>
    <lineage>
        <taxon>Bacteria</taxon>
        <taxon>Pseudomonadati</taxon>
        <taxon>Pseudomonadota</taxon>
        <taxon>Gammaproteobacteria</taxon>
        <taxon>Alteromonadales</taxon>
        <taxon>Alteromonadaceae</taxon>
        <taxon>Alteromonas/Salinimonas group</taxon>
        <taxon>Alteromonas</taxon>
    </lineage>
</organism>
<keyword evidence="6" id="KW-1185">Reference proteome</keyword>
<dbReference type="Pfam" id="PF00425">
    <property type="entry name" value="Chorismate_bind"/>
    <property type="match status" value="1"/>
</dbReference>
<dbReference type="GO" id="GO:0000162">
    <property type="term" value="P:L-tryptophan biosynthetic process"/>
    <property type="evidence" value="ECO:0007669"/>
    <property type="project" value="TreeGrafter"/>
</dbReference>
<evidence type="ECO:0000313" key="5">
    <source>
        <dbReference type="EMBL" id="KHT52380.1"/>
    </source>
</evidence>
<evidence type="ECO:0000256" key="2">
    <source>
        <dbReference type="ARBA" id="ARBA00022679"/>
    </source>
</evidence>
<sequence>MSHADTIHVHVSRFTAEELADKLALNCDENAAVFNALFKRVSTHPYSLLLDTSGSSKSEGRFNIMAFSPCAAIEAKGDKVQLIELNTSKRQELTLPPFEAVQAHLHARVSNVQIHASVNTSHLPFIIGVAGMAGYDTGRFYETMPSIAKDDYETPDFAVGLYLRSLIEDTKTGYIYYCSVDSQPLTQVFSSFSDKTSEPNFKLTSRFESNLSKTEYEACLDKIHAYLRAGDCYQVNMAQRFSAAFEGDMWQAYCELRNQNQAPFSAFYNLPQGCIASISPERFLRVKDGVVETKPIKGTRPRFEDKQQDAASAQSLLSAEKDRAENLMIVDLLRNDISKHCKPHSVNVPALFALESYQAVHHLVSTVTGELNESSSPLSLLASAFPGGSITGAPKIRAMEVIDELEPHRRNIYCGSVFYMGFREDMDSSICIRTVLAENRRLHCWAGGGIVLDSVSSEEYQETLDKVSRILPVLESINQ</sequence>
<dbReference type="GO" id="GO:0046820">
    <property type="term" value="F:4-amino-4-deoxychorismate synthase activity"/>
    <property type="evidence" value="ECO:0007669"/>
    <property type="project" value="UniProtKB-EC"/>
</dbReference>
<evidence type="ECO:0000256" key="1">
    <source>
        <dbReference type="ARBA" id="ARBA00013139"/>
    </source>
</evidence>
<dbReference type="PANTHER" id="PTHR11236">
    <property type="entry name" value="AMINOBENZOATE/ANTHRANILATE SYNTHASE"/>
    <property type="match status" value="1"/>
</dbReference>
<dbReference type="InterPro" id="IPR005802">
    <property type="entry name" value="ADC_synth_comp_1"/>
</dbReference>
<dbReference type="RefSeq" id="WP_039220238.1">
    <property type="nucleotide sequence ID" value="NZ_JWLW01000017.1"/>
</dbReference>
<keyword evidence="2" id="KW-0808">Transferase</keyword>
<dbReference type="NCBIfam" id="TIGR00553">
    <property type="entry name" value="pabB"/>
    <property type="match status" value="1"/>
</dbReference>
<protein>
    <recommendedName>
        <fullName evidence="1">aminodeoxychorismate synthase</fullName>
        <ecNumber evidence="1">2.6.1.85</ecNumber>
    </recommendedName>
</protein>
<dbReference type="EMBL" id="JWLW01000017">
    <property type="protein sequence ID" value="KHT52380.1"/>
    <property type="molecule type" value="Genomic_DNA"/>
</dbReference>
<dbReference type="InterPro" id="IPR005801">
    <property type="entry name" value="ADC_synthase"/>
</dbReference>
<dbReference type="AlphaFoldDB" id="A0A0B3YEN2"/>
<evidence type="ECO:0000259" key="3">
    <source>
        <dbReference type="Pfam" id="PF00425"/>
    </source>
</evidence>
<dbReference type="OrthoDB" id="9803598at2"/>
<dbReference type="Gene3D" id="3.60.120.10">
    <property type="entry name" value="Anthranilate synthase"/>
    <property type="match status" value="1"/>
</dbReference>
<dbReference type="PANTHER" id="PTHR11236:SF50">
    <property type="entry name" value="AMINODEOXYCHORISMATE SYNTHASE COMPONENT 1"/>
    <property type="match status" value="1"/>
</dbReference>
<dbReference type="Proteomes" id="UP000031197">
    <property type="component" value="Unassembled WGS sequence"/>
</dbReference>
<dbReference type="EC" id="2.6.1.85" evidence="1"/>
<evidence type="ECO:0000313" key="6">
    <source>
        <dbReference type="Proteomes" id="UP000031197"/>
    </source>
</evidence>